<keyword evidence="2" id="KW-0732">Signal</keyword>
<evidence type="ECO:0008006" key="5">
    <source>
        <dbReference type="Google" id="ProtNLM"/>
    </source>
</evidence>
<dbReference type="EMBL" id="JACASF010000011">
    <property type="protein sequence ID" value="KAF6450562.1"/>
    <property type="molecule type" value="Genomic_DNA"/>
</dbReference>
<reference evidence="3 4" key="1">
    <citation type="journal article" date="2020" name="Nature">
        <title>Six reference-quality genomes reveal evolution of bat adaptations.</title>
        <authorList>
            <person name="Jebb D."/>
            <person name="Huang Z."/>
            <person name="Pippel M."/>
            <person name="Hughes G.M."/>
            <person name="Lavrichenko K."/>
            <person name="Devanna P."/>
            <person name="Winkler S."/>
            <person name="Jermiin L.S."/>
            <person name="Skirmuntt E.C."/>
            <person name="Katzourakis A."/>
            <person name="Burkitt-Gray L."/>
            <person name="Ray D.A."/>
            <person name="Sullivan K.A.M."/>
            <person name="Roscito J.G."/>
            <person name="Kirilenko B.M."/>
            <person name="Davalos L.M."/>
            <person name="Corthals A.P."/>
            <person name="Power M.L."/>
            <person name="Jones G."/>
            <person name="Ransome R.D."/>
            <person name="Dechmann D.K.N."/>
            <person name="Locatelli A.G."/>
            <person name="Puechmaille S.J."/>
            <person name="Fedrigo O."/>
            <person name="Jarvis E.D."/>
            <person name="Hiller M."/>
            <person name="Vernes S.C."/>
            <person name="Myers E.W."/>
            <person name="Teeling E.C."/>
        </authorList>
    </citation>
    <scope>NUCLEOTIDE SEQUENCE [LARGE SCALE GENOMIC DNA]</scope>
    <source>
        <strain evidence="3">MMolMol1</strain>
        <tissue evidence="3">Muscle</tissue>
    </source>
</reference>
<name>A0A7J8FTU0_MOLMO</name>
<dbReference type="AlphaFoldDB" id="A0A7J8FTU0"/>
<organism evidence="3 4">
    <name type="scientific">Molossus molossus</name>
    <name type="common">Pallas' mastiff bat</name>
    <name type="synonym">Vespertilio molossus</name>
    <dbReference type="NCBI Taxonomy" id="27622"/>
    <lineage>
        <taxon>Eukaryota</taxon>
        <taxon>Metazoa</taxon>
        <taxon>Chordata</taxon>
        <taxon>Craniata</taxon>
        <taxon>Vertebrata</taxon>
        <taxon>Euteleostomi</taxon>
        <taxon>Mammalia</taxon>
        <taxon>Eutheria</taxon>
        <taxon>Laurasiatheria</taxon>
        <taxon>Chiroptera</taxon>
        <taxon>Yangochiroptera</taxon>
        <taxon>Molossidae</taxon>
        <taxon>Molossus</taxon>
    </lineage>
</organism>
<dbReference type="Proteomes" id="UP000550707">
    <property type="component" value="Unassembled WGS sequence"/>
</dbReference>
<accession>A0A7J8FTU0</accession>
<evidence type="ECO:0000256" key="1">
    <source>
        <dbReference type="SAM" id="MobiDB-lite"/>
    </source>
</evidence>
<sequence length="131" mass="14039">MDLCRKRHSLVLALSMSIASVTQTVVTGTVVDKRTGLPANICSLPACTLPAPCGLEGHVRKAVPDPLEEKSRQDSPVGSPLGLCDQRQVDKRRADLLDGGLGSTGPCTAMKSQRNTRRPSVPHRTECLLIK</sequence>
<evidence type="ECO:0000313" key="3">
    <source>
        <dbReference type="EMBL" id="KAF6450562.1"/>
    </source>
</evidence>
<feature type="chain" id="PRO_5029771409" description="Secreted protein" evidence="2">
    <location>
        <begin position="25"/>
        <end position="131"/>
    </location>
</feature>
<proteinExistence type="predicted"/>
<evidence type="ECO:0000313" key="4">
    <source>
        <dbReference type="Proteomes" id="UP000550707"/>
    </source>
</evidence>
<keyword evidence="4" id="KW-1185">Reference proteome</keyword>
<feature type="region of interest" description="Disordered" evidence="1">
    <location>
        <begin position="100"/>
        <end position="124"/>
    </location>
</feature>
<protein>
    <recommendedName>
        <fullName evidence="5">Secreted protein</fullName>
    </recommendedName>
</protein>
<evidence type="ECO:0000256" key="2">
    <source>
        <dbReference type="SAM" id="SignalP"/>
    </source>
</evidence>
<feature type="region of interest" description="Disordered" evidence="1">
    <location>
        <begin position="65"/>
        <end position="84"/>
    </location>
</feature>
<dbReference type="InParanoid" id="A0A7J8FTU0"/>
<comment type="caution">
    <text evidence="3">The sequence shown here is derived from an EMBL/GenBank/DDBJ whole genome shotgun (WGS) entry which is preliminary data.</text>
</comment>
<gene>
    <name evidence="3" type="ORF">HJG59_008427</name>
</gene>
<feature type="signal peptide" evidence="2">
    <location>
        <begin position="1"/>
        <end position="24"/>
    </location>
</feature>